<dbReference type="HOGENOM" id="CLU_557224_0_0_1"/>
<dbReference type="InParanoid" id="B8BVJ2"/>
<dbReference type="GO" id="GO:0016791">
    <property type="term" value="F:phosphatase activity"/>
    <property type="evidence" value="ECO:0000318"/>
    <property type="project" value="GO_Central"/>
</dbReference>
<dbReference type="PANTHER" id="PTHR31126:SF1">
    <property type="entry name" value="TYROSINE SPECIFIC PROTEIN PHOSPHATASES DOMAIN-CONTAINING PROTEIN"/>
    <property type="match status" value="1"/>
</dbReference>
<dbReference type="EMBL" id="CM000639">
    <property type="protein sequence ID" value="EED94943.1"/>
    <property type="molecule type" value="Genomic_DNA"/>
</dbReference>
<dbReference type="RefSeq" id="XP_002287500.1">
    <property type="nucleotide sequence ID" value="XM_002287464.1"/>
</dbReference>
<dbReference type="FunFam" id="3.90.190.10:FF:000266">
    <property type="entry name" value="Predicted protein"/>
    <property type="match status" value="1"/>
</dbReference>
<protein>
    <recommendedName>
        <fullName evidence="3">Tyrosine specific protein phosphatases domain-containing protein</fullName>
    </recommendedName>
</protein>
<keyword evidence="2" id="KW-1185">Reference proteome</keyword>
<dbReference type="Pfam" id="PF13350">
    <property type="entry name" value="Y_phosphatase3"/>
    <property type="match status" value="2"/>
</dbReference>
<dbReference type="PaxDb" id="35128-Thaps21489"/>
<dbReference type="GeneID" id="7452496"/>
<sequence length="411" mass="46255">MYTTTTPLHRSLLSAHIDENMDLSQITVPDQTAEEKAFLARTATLCEERNLPLEKVKNARDLASVCNSPILPGKVFRIGRVSDATEKDLDILFGQIGVKTLVDLRSPTELKDDPTLEREEVFGNFTDMVYYESGKLVKELGPEEKRMQRKRKRDRVREAVSGARKNTHDVVVGFVDNFFGGEEGEEDDEDEECVDCIAAEKLLQDSARRRNRKERHFVSIMNEVKYVRGTLSKVRKRDIAKTIIKSPTAIISKTARENIKKPFLDEINGGGLPMLNELLLRFGAPGIKYVLDLVSDKSRHPVAFYCTAGKDRTGMIAAIILALLGTEDEYIVEDYSLSANVYAEMNDHKAMVGALSQRSLDAKTFLGAPPQVMKDTLENIRRTYGSVEGYCDYIGFDANSRERLKYALTEP</sequence>
<dbReference type="OMA" id="YAEMNDH"/>
<evidence type="ECO:0000313" key="1">
    <source>
        <dbReference type="EMBL" id="EED94943.1"/>
    </source>
</evidence>
<dbReference type="SUPFAM" id="SSF52799">
    <property type="entry name" value="(Phosphotyrosine protein) phosphatases II"/>
    <property type="match status" value="2"/>
</dbReference>
<dbReference type="GO" id="GO:0004721">
    <property type="term" value="F:phosphoprotein phosphatase activity"/>
    <property type="evidence" value="ECO:0007669"/>
    <property type="project" value="InterPro"/>
</dbReference>
<evidence type="ECO:0000313" key="2">
    <source>
        <dbReference type="Proteomes" id="UP000001449"/>
    </source>
</evidence>
<evidence type="ECO:0008006" key="3">
    <source>
        <dbReference type="Google" id="ProtNLM"/>
    </source>
</evidence>
<dbReference type="eggNOG" id="ENOG502RZFS">
    <property type="taxonomic scope" value="Eukaryota"/>
</dbReference>
<dbReference type="Gene3D" id="3.90.190.10">
    <property type="entry name" value="Protein tyrosine phosphatase superfamily"/>
    <property type="match status" value="2"/>
</dbReference>
<dbReference type="Proteomes" id="UP000001449">
    <property type="component" value="Chromosome 2"/>
</dbReference>
<accession>B8BVJ2</accession>
<organism evidence="1 2">
    <name type="scientific">Thalassiosira pseudonana</name>
    <name type="common">Marine diatom</name>
    <name type="synonym">Cyclotella nana</name>
    <dbReference type="NCBI Taxonomy" id="35128"/>
    <lineage>
        <taxon>Eukaryota</taxon>
        <taxon>Sar</taxon>
        <taxon>Stramenopiles</taxon>
        <taxon>Ochrophyta</taxon>
        <taxon>Bacillariophyta</taxon>
        <taxon>Coscinodiscophyceae</taxon>
        <taxon>Thalassiosirophycidae</taxon>
        <taxon>Thalassiosirales</taxon>
        <taxon>Thalassiosiraceae</taxon>
        <taxon>Thalassiosira</taxon>
    </lineage>
</organism>
<dbReference type="PANTHER" id="PTHR31126">
    <property type="entry name" value="TYROSINE-PROTEIN PHOSPHATASE"/>
    <property type="match status" value="1"/>
</dbReference>
<reference evidence="1 2" key="1">
    <citation type="journal article" date="2004" name="Science">
        <title>The genome of the diatom Thalassiosira pseudonana: ecology, evolution, and metabolism.</title>
        <authorList>
            <person name="Armbrust E.V."/>
            <person name="Berges J.A."/>
            <person name="Bowler C."/>
            <person name="Green B.R."/>
            <person name="Martinez D."/>
            <person name="Putnam N.H."/>
            <person name="Zhou S."/>
            <person name="Allen A.E."/>
            <person name="Apt K.E."/>
            <person name="Bechner M."/>
            <person name="Brzezinski M.A."/>
            <person name="Chaal B.K."/>
            <person name="Chiovitti A."/>
            <person name="Davis A.K."/>
            <person name="Demarest M.S."/>
            <person name="Detter J.C."/>
            <person name="Glavina T."/>
            <person name="Goodstein D."/>
            <person name="Hadi M.Z."/>
            <person name="Hellsten U."/>
            <person name="Hildebrand M."/>
            <person name="Jenkins B.D."/>
            <person name="Jurka J."/>
            <person name="Kapitonov V.V."/>
            <person name="Kroger N."/>
            <person name="Lau W.W."/>
            <person name="Lane T.W."/>
            <person name="Larimer F.W."/>
            <person name="Lippmeier J.C."/>
            <person name="Lucas S."/>
            <person name="Medina M."/>
            <person name="Montsant A."/>
            <person name="Obornik M."/>
            <person name="Parker M.S."/>
            <person name="Palenik B."/>
            <person name="Pazour G.J."/>
            <person name="Richardson P.M."/>
            <person name="Rynearson T.A."/>
            <person name="Saito M.A."/>
            <person name="Schwartz D.C."/>
            <person name="Thamatrakoln K."/>
            <person name="Valentin K."/>
            <person name="Vardi A."/>
            <person name="Wilkerson F.P."/>
            <person name="Rokhsar D.S."/>
        </authorList>
    </citation>
    <scope>NUCLEOTIDE SEQUENCE [LARGE SCALE GENOMIC DNA]</scope>
    <source>
        <strain evidence="1 2">CCMP1335</strain>
    </source>
</reference>
<dbReference type="AlphaFoldDB" id="B8BVJ2"/>
<dbReference type="KEGG" id="tps:THAPSDRAFT_21489"/>
<reference evidence="1 2" key="2">
    <citation type="journal article" date="2008" name="Nature">
        <title>The Phaeodactylum genome reveals the evolutionary history of diatom genomes.</title>
        <authorList>
            <person name="Bowler C."/>
            <person name="Allen A.E."/>
            <person name="Badger J.H."/>
            <person name="Grimwood J."/>
            <person name="Jabbari K."/>
            <person name="Kuo A."/>
            <person name="Maheswari U."/>
            <person name="Martens C."/>
            <person name="Maumus F."/>
            <person name="Otillar R.P."/>
            <person name="Rayko E."/>
            <person name="Salamov A."/>
            <person name="Vandepoele K."/>
            <person name="Beszteri B."/>
            <person name="Gruber A."/>
            <person name="Heijde M."/>
            <person name="Katinka M."/>
            <person name="Mock T."/>
            <person name="Valentin K."/>
            <person name="Verret F."/>
            <person name="Berges J.A."/>
            <person name="Brownlee C."/>
            <person name="Cadoret J.P."/>
            <person name="Chiovitti A."/>
            <person name="Choi C.J."/>
            <person name="Coesel S."/>
            <person name="De Martino A."/>
            <person name="Detter J.C."/>
            <person name="Durkin C."/>
            <person name="Falciatore A."/>
            <person name="Fournet J."/>
            <person name="Haruta M."/>
            <person name="Huysman M.J."/>
            <person name="Jenkins B.D."/>
            <person name="Jiroutova K."/>
            <person name="Jorgensen R.E."/>
            <person name="Joubert Y."/>
            <person name="Kaplan A."/>
            <person name="Kroger N."/>
            <person name="Kroth P.G."/>
            <person name="La Roche J."/>
            <person name="Lindquist E."/>
            <person name="Lommer M."/>
            <person name="Martin-Jezequel V."/>
            <person name="Lopez P.J."/>
            <person name="Lucas S."/>
            <person name="Mangogna M."/>
            <person name="McGinnis K."/>
            <person name="Medlin L.K."/>
            <person name="Montsant A."/>
            <person name="Oudot-Le Secq M.P."/>
            <person name="Napoli C."/>
            <person name="Obornik M."/>
            <person name="Parker M.S."/>
            <person name="Petit J.L."/>
            <person name="Porcel B.M."/>
            <person name="Poulsen N."/>
            <person name="Robison M."/>
            <person name="Rychlewski L."/>
            <person name="Rynearson T.A."/>
            <person name="Schmutz J."/>
            <person name="Shapiro H."/>
            <person name="Siaut M."/>
            <person name="Stanley M."/>
            <person name="Sussman M.R."/>
            <person name="Taylor A.R."/>
            <person name="Vardi A."/>
            <person name="von Dassow P."/>
            <person name="Vyverman W."/>
            <person name="Willis A."/>
            <person name="Wyrwicz L.S."/>
            <person name="Rokhsar D.S."/>
            <person name="Weissenbach J."/>
            <person name="Armbrust E.V."/>
            <person name="Green B.R."/>
            <person name="Van de Peer Y."/>
            <person name="Grigoriev I.V."/>
        </authorList>
    </citation>
    <scope>NUCLEOTIDE SEQUENCE [LARGE SCALE GENOMIC DNA]</scope>
    <source>
        <strain evidence="1 2">CCMP1335</strain>
    </source>
</reference>
<dbReference type="InterPro" id="IPR029021">
    <property type="entry name" value="Prot-tyrosine_phosphatase-like"/>
</dbReference>
<name>B8BVJ2_THAPS</name>
<proteinExistence type="predicted"/>
<gene>
    <name evidence="1" type="ORF">THAPSDRAFT_21489</name>
</gene>
<dbReference type="InterPro" id="IPR026893">
    <property type="entry name" value="Tyr/Ser_Pase_IphP-type"/>
</dbReference>